<dbReference type="InterPro" id="IPR007278">
    <property type="entry name" value="DUF397"/>
</dbReference>
<dbReference type="EMBL" id="CM000913">
    <property type="protein sequence ID" value="EFG06590.1"/>
    <property type="molecule type" value="Genomic_DNA"/>
</dbReference>
<dbReference type="Pfam" id="PF04149">
    <property type="entry name" value="DUF397"/>
    <property type="match status" value="3"/>
</dbReference>
<dbReference type="STRING" id="1901.BB341_20625"/>
<dbReference type="OrthoDB" id="4570646at2"/>
<feature type="domain" description="DUF397" evidence="1">
    <location>
        <begin position="57"/>
        <end position="110"/>
    </location>
</feature>
<dbReference type="AlphaFoldDB" id="E2Q1W4"/>
<feature type="domain" description="DUF397" evidence="1">
    <location>
        <begin position="9"/>
        <end position="31"/>
    </location>
</feature>
<evidence type="ECO:0000313" key="3">
    <source>
        <dbReference type="Proteomes" id="UP000002357"/>
    </source>
</evidence>
<dbReference type="KEGG" id="sclf:BB341_20625"/>
<dbReference type="Proteomes" id="UP000002357">
    <property type="component" value="Chromosome"/>
</dbReference>
<evidence type="ECO:0000313" key="2">
    <source>
        <dbReference type="EMBL" id="EFG06590.1"/>
    </source>
</evidence>
<protein>
    <submittedName>
        <fullName evidence="2">DUF397 domain-containing protein</fullName>
    </submittedName>
</protein>
<proteinExistence type="predicted"/>
<name>E2Q1W4_STRCL</name>
<dbReference type="RefSeq" id="WP_003960304.1">
    <property type="nucleotide sequence ID" value="NZ_CM000913.1"/>
</dbReference>
<sequence length="114" mass="12139">MNHELLAGARWFTSSYSNGQGGQCVEVARLEGVSWFTSTYSNNQGGQCVEVAHMKEADWFTSTYSNDQGGQCVEAAVLPGAIAVRDSKNPDGPAFVFEGPAWTGFVDSLKAGAL</sequence>
<reference evidence="2 3" key="1">
    <citation type="journal article" date="2010" name="Genome Biol. Evol.">
        <title>The sequence of a 1.8-mb bacterial linear plasmid reveals a rich evolutionary reservoir of secondary metabolic pathways.</title>
        <authorList>
            <person name="Medema M.H."/>
            <person name="Trefzer A."/>
            <person name="Kovalchuk A."/>
            <person name="van den Berg M."/>
            <person name="Mueller U."/>
            <person name="Heijne W."/>
            <person name="Wu L."/>
            <person name="Alam M.T."/>
            <person name="Ronning C.M."/>
            <person name="Nierman W.C."/>
            <person name="Bovenberg R.A.L."/>
            <person name="Breitling R."/>
            <person name="Takano E."/>
        </authorList>
    </citation>
    <scope>NUCLEOTIDE SEQUENCE [LARGE SCALE GENOMIC DNA]</scope>
    <source>
        <strain evidence="3">ATCC 27064 / DSM 738 / JCM 4710 / NBRC 13307 / NCIMB 12785 / NRRL 3585 / VKM Ac-602</strain>
    </source>
</reference>
<keyword evidence="3" id="KW-1185">Reference proteome</keyword>
<gene>
    <name evidence="2" type="ORF">SCLAV_1515</name>
</gene>
<accession>E2Q1W4</accession>
<feature type="domain" description="DUF397" evidence="1">
    <location>
        <begin position="34"/>
        <end position="55"/>
    </location>
</feature>
<evidence type="ECO:0000259" key="1">
    <source>
        <dbReference type="Pfam" id="PF04149"/>
    </source>
</evidence>
<organism evidence="2 3">
    <name type="scientific">Streptomyces clavuligerus</name>
    <dbReference type="NCBI Taxonomy" id="1901"/>
    <lineage>
        <taxon>Bacteria</taxon>
        <taxon>Bacillati</taxon>
        <taxon>Actinomycetota</taxon>
        <taxon>Actinomycetes</taxon>
        <taxon>Kitasatosporales</taxon>
        <taxon>Streptomycetaceae</taxon>
        <taxon>Streptomyces</taxon>
    </lineage>
</organism>